<dbReference type="GO" id="GO:0005576">
    <property type="term" value="C:extracellular region"/>
    <property type="evidence" value="ECO:0007669"/>
    <property type="project" value="InterPro"/>
</dbReference>
<dbReference type="Gene3D" id="4.10.75.10">
    <property type="entry name" value="Elafin-like"/>
    <property type="match status" value="1"/>
</dbReference>
<dbReference type="Pfam" id="PF00095">
    <property type="entry name" value="WAP"/>
    <property type="match status" value="1"/>
</dbReference>
<dbReference type="CDD" id="cd00199">
    <property type="entry name" value="WAP"/>
    <property type="match status" value="1"/>
</dbReference>
<dbReference type="InterPro" id="IPR036645">
    <property type="entry name" value="Elafin-like_sf"/>
</dbReference>
<protein>
    <submittedName>
        <fullName evidence="3">WAP four-disulfide core domain 3</fullName>
    </submittedName>
</protein>
<sequence length="571" mass="63001">MTRFSPVSRSTVSLMHSSRVAEIGESAFPRKMCSPVLSGTAGICVEMCSEEQPCGREQMCCPNGCGHLCMAGVTEEEAEQIRQAQDTPSGATRAVSLLVGVVSTVVGMRMVSSVAPAQPGELCCSNGCGKVCKVGVTQAEYDKLADFNKRSITGFSLMIDFDDNADLNEIAANLNSEKLGKIFPASTESPNVSILHALKMAIVKVKTSEREDADALESFVKGIPAVSAATKSMEIEWNYAKDSAVVGRVSNPSSSMPSKKVMIRASAALVVELLSSLPLLKGYPEMDYTSRFDADSNTTICRFNNYHFATEQYEELQFTVREDATNILYSAAREHPQVFVNSQIVLVRAYEYRDLADTIKTVEEAHEKGTRARESEVADLKRRIEEAQQTSKDKIQKLQRKIRTLVDENGELKEANEMESLTIESLRRGQKELQGRVESLEKHRETLRQVVDHLAGQLATKDGSLRHKEVYKLTEHFEDLMASPRQQTRRDGPLVHDLGDAAAAQALVGLMPKDVAAHIRRCESEILTLKARNSSLEASNSRLVSKARAAHYRGLEAKHYKHVDTAARTIL</sequence>
<feature type="coiled-coil region" evidence="1">
    <location>
        <begin position="370"/>
        <end position="450"/>
    </location>
</feature>
<organism evidence="3 4">
    <name type="scientific">Perkinsus olseni</name>
    <name type="common">Perkinsus atlanticus</name>
    <dbReference type="NCBI Taxonomy" id="32597"/>
    <lineage>
        <taxon>Eukaryota</taxon>
        <taxon>Sar</taxon>
        <taxon>Alveolata</taxon>
        <taxon>Perkinsozoa</taxon>
        <taxon>Perkinsea</taxon>
        <taxon>Perkinsida</taxon>
        <taxon>Perkinsidae</taxon>
        <taxon>Perkinsus</taxon>
    </lineage>
</organism>
<dbReference type="OrthoDB" id="6042169at2759"/>
<evidence type="ECO:0000313" key="4">
    <source>
        <dbReference type="Proteomes" id="UP000570595"/>
    </source>
</evidence>
<evidence type="ECO:0000313" key="3">
    <source>
        <dbReference type="EMBL" id="KAF4653571.1"/>
    </source>
</evidence>
<reference evidence="3 4" key="1">
    <citation type="submission" date="2020-04" db="EMBL/GenBank/DDBJ databases">
        <title>Perkinsus olseni comparative genomics.</title>
        <authorList>
            <person name="Bogema D.R."/>
        </authorList>
    </citation>
    <scope>NUCLEOTIDE SEQUENCE [LARGE SCALE GENOMIC DNA]</scope>
    <source>
        <strain evidence="3">ATCC PRA-179</strain>
    </source>
</reference>
<evidence type="ECO:0000256" key="1">
    <source>
        <dbReference type="SAM" id="Coils"/>
    </source>
</evidence>
<dbReference type="EMBL" id="JABAHT010000609">
    <property type="protein sequence ID" value="KAF4653571.1"/>
    <property type="molecule type" value="Genomic_DNA"/>
</dbReference>
<evidence type="ECO:0000259" key="2">
    <source>
        <dbReference type="Pfam" id="PF00095"/>
    </source>
</evidence>
<feature type="domain" description="WAP" evidence="2">
    <location>
        <begin position="33"/>
        <end position="71"/>
    </location>
</feature>
<dbReference type="InterPro" id="IPR008197">
    <property type="entry name" value="WAP_dom"/>
</dbReference>
<proteinExistence type="predicted"/>
<accession>A0A7J6L403</accession>
<keyword evidence="1" id="KW-0175">Coiled coil</keyword>
<dbReference type="AlphaFoldDB" id="A0A7J6L403"/>
<comment type="caution">
    <text evidence="3">The sequence shown here is derived from an EMBL/GenBank/DDBJ whole genome shotgun (WGS) entry which is preliminary data.</text>
</comment>
<name>A0A7J6L403_PEROL</name>
<dbReference type="Proteomes" id="UP000570595">
    <property type="component" value="Unassembled WGS sequence"/>
</dbReference>
<gene>
    <name evidence="3" type="primary">WFDC3</name>
    <name evidence="3" type="ORF">FOZ61_008881</name>
</gene>
<dbReference type="GO" id="GO:0030414">
    <property type="term" value="F:peptidase inhibitor activity"/>
    <property type="evidence" value="ECO:0007669"/>
    <property type="project" value="InterPro"/>
</dbReference>